<reference evidence="3 4" key="1">
    <citation type="journal article" date="2019" name="Sci. Rep.">
        <title>Extended insight into the Mycobacterium chelonae-abscessus complex through whole genome sequencing of Mycobacterium salmoniphilum outbreak and Mycobacterium salmoniphilum-like strains.</title>
        <authorList>
            <person name="Behra P.R.K."/>
            <person name="Das S."/>
            <person name="Pettersson B.M.F."/>
            <person name="Shirreff L."/>
            <person name="DuCote T."/>
            <person name="Jacobsson K.G."/>
            <person name="Ennis D.G."/>
            <person name="Kirsebom L.A."/>
        </authorList>
    </citation>
    <scope>NUCLEOTIDE SEQUENCE [LARGE SCALE GENOMIC DNA]</scope>
    <source>
        <strain evidence="3 4">CCUG 60884</strain>
    </source>
</reference>
<dbReference type="CDD" id="cd01949">
    <property type="entry name" value="GGDEF"/>
    <property type="match status" value="1"/>
</dbReference>
<keyword evidence="1" id="KW-0812">Transmembrane</keyword>
<organism evidence="3 4">
    <name type="scientific">Mycobacteroides salmoniphilum</name>
    <dbReference type="NCBI Taxonomy" id="404941"/>
    <lineage>
        <taxon>Bacteria</taxon>
        <taxon>Bacillati</taxon>
        <taxon>Actinomycetota</taxon>
        <taxon>Actinomycetes</taxon>
        <taxon>Mycobacteriales</taxon>
        <taxon>Mycobacteriaceae</taxon>
        <taxon>Mycobacteroides</taxon>
    </lineage>
</organism>
<feature type="transmembrane region" description="Helical" evidence="1">
    <location>
        <begin position="55"/>
        <end position="73"/>
    </location>
</feature>
<keyword evidence="1" id="KW-1133">Transmembrane helix</keyword>
<evidence type="ECO:0000313" key="4">
    <source>
        <dbReference type="Proteomes" id="UP000294604"/>
    </source>
</evidence>
<keyword evidence="3" id="KW-0548">Nucleotidyltransferase</keyword>
<evidence type="ECO:0000256" key="1">
    <source>
        <dbReference type="SAM" id="Phobius"/>
    </source>
</evidence>
<dbReference type="NCBIfam" id="TIGR00254">
    <property type="entry name" value="GGDEF"/>
    <property type="match status" value="1"/>
</dbReference>
<keyword evidence="1" id="KW-0472">Membrane</keyword>
<feature type="domain" description="GGDEF" evidence="2">
    <location>
        <begin position="253"/>
        <end position="382"/>
    </location>
</feature>
<dbReference type="SUPFAM" id="SSF55073">
    <property type="entry name" value="Nucleotide cyclase"/>
    <property type="match status" value="1"/>
</dbReference>
<name>A0A4R8SYL4_9MYCO</name>
<proteinExistence type="predicted"/>
<gene>
    <name evidence="3" type="primary">adrA_1</name>
    <name evidence="3" type="ORF">CCUG60884_00935</name>
</gene>
<protein>
    <submittedName>
        <fullName evidence="3">Putative diguanylate cyclase AdrA</fullName>
        <ecNumber evidence="3">2.7.7.65</ecNumber>
    </submittedName>
</protein>
<dbReference type="GO" id="GO:0052621">
    <property type="term" value="F:diguanylate cyclase activity"/>
    <property type="evidence" value="ECO:0007669"/>
    <property type="project" value="UniProtKB-EC"/>
</dbReference>
<feature type="transmembrane region" description="Helical" evidence="1">
    <location>
        <begin position="143"/>
        <end position="176"/>
    </location>
</feature>
<evidence type="ECO:0000313" key="3">
    <source>
        <dbReference type="EMBL" id="TEA08450.1"/>
    </source>
</evidence>
<feature type="transmembrane region" description="Helical" evidence="1">
    <location>
        <begin position="85"/>
        <end position="103"/>
    </location>
</feature>
<dbReference type="Pfam" id="PF00990">
    <property type="entry name" value="GGDEF"/>
    <property type="match status" value="1"/>
</dbReference>
<dbReference type="GO" id="GO:0043709">
    <property type="term" value="P:cell adhesion involved in single-species biofilm formation"/>
    <property type="evidence" value="ECO:0007669"/>
    <property type="project" value="TreeGrafter"/>
</dbReference>
<dbReference type="GO" id="GO:1902201">
    <property type="term" value="P:negative regulation of bacterial-type flagellum-dependent cell motility"/>
    <property type="evidence" value="ECO:0007669"/>
    <property type="project" value="TreeGrafter"/>
</dbReference>
<comment type="caution">
    <text evidence="3">The sequence shown here is derived from an EMBL/GenBank/DDBJ whole genome shotgun (WGS) entry which is preliminary data.</text>
</comment>
<feature type="transmembrane region" description="Helical" evidence="1">
    <location>
        <begin position="110"/>
        <end position="131"/>
    </location>
</feature>
<dbReference type="Gene3D" id="3.30.70.270">
    <property type="match status" value="1"/>
</dbReference>
<dbReference type="EC" id="2.7.7.65" evidence="3"/>
<dbReference type="AlphaFoldDB" id="A0A4R8SYL4"/>
<dbReference type="PROSITE" id="PS50887">
    <property type="entry name" value="GGDEF"/>
    <property type="match status" value="1"/>
</dbReference>
<accession>A0A4R8SYL4</accession>
<dbReference type="InterPro" id="IPR000160">
    <property type="entry name" value="GGDEF_dom"/>
</dbReference>
<evidence type="ECO:0000259" key="2">
    <source>
        <dbReference type="PROSITE" id="PS50887"/>
    </source>
</evidence>
<dbReference type="InterPro" id="IPR050469">
    <property type="entry name" value="Diguanylate_Cyclase"/>
</dbReference>
<dbReference type="InterPro" id="IPR029787">
    <property type="entry name" value="Nucleotide_cyclase"/>
</dbReference>
<dbReference type="PANTHER" id="PTHR45138">
    <property type="entry name" value="REGULATORY COMPONENTS OF SENSORY TRANSDUCTION SYSTEM"/>
    <property type="match status" value="1"/>
</dbReference>
<dbReference type="EMBL" id="PECL01000006">
    <property type="protein sequence ID" value="TEA08450.1"/>
    <property type="molecule type" value="Genomic_DNA"/>
</dbReference>
<keyword evidence="3" id="KW-0808">Transferase</keyword>
<dbReference type="SMART" id="SM00267">
    <property type="entry name" value="GGDEF"/>
    <property type="match status" value="1"/>
</dbReference>
<sequence>MNAAEPGSSRRGETNVLVIESRPISIDRQSRRYGVTYRFLVMALETTRNAIRLKIAIGVLCMSMTVLAVIMQFNPLGPQGLWPRVVHGIAAGSALLVGLAWIVRPWPTRPWAIAFVFWADTATAVGGSMSSQPVSQLGATNHLALIGIFAAFLLGWRVLAAHCLFATAVITALTLWNLHTGAATLSELYVYNAPAYSNVVFLPIVIQAVIEGVRKSVHRNAIAAHRDPLTGLLNRRGVQSAMKARLRREPRPAIVAVFVVDIDCFKELNDTYGHDVGDSTLKRVADTLATGIHNRDIAARIGGDEFMIVAFLDRSEDVDTVRARICDSSSNTPDVTVSISVGSAWQYTHEEDFTFESLSREADFGLYEAKRTRKNRHVPRSCTCYPSYPGAQGPCDTNMHVPTATMAHR</sequence>
<dbReference type="Proteomes" id="UP000294604">
    <property type="component" value="Unassembled WGS sequence"/>
</dbReference>
<dbReference type="PANTHER" id="PTHR45138:SF9">
    <property type="entry name" value="DIGUANYLATE CYCLASE DGCM-RELATED"/>
    <property type="match status" value="1"/>
</dbReference>
<feature type="transmembrane region" description="Helical" evidence="1">
    <location>
        <begin position="188"/>
        <end position="210"/>
    </location>
</feature>
<dbReference type="GO" id="GO:0005886">
    <property type="term" value="C:plasma membrane"/>
    <property type="evidence" value="ECO:0007669"/>
    <property type="project" value="TreeGrafter"/>
</dbReference>
<dbReference type="InterPro" id="IPR043128">
    <property type="entry name" value="Rev_trsase/Diguanyl_cyclase"/>
</dbReference>